<dbReference type="EMBL" id="ML994667">
    <property type="protein sequence ID" value="KAF2179329.1"/>
    <property type="molecule type" value="Genomic_DNA"/>
</dbReference>
<dbReference type="Proteomes" id="UP000800200">
    <property type="component" value="Unassembled WGS sequence"/>
</dbReference>
<gene>
    <name evidence="1" type="ORF">K469DRAFT_596472</name>
</gene>
<dbReference type="AlphaFoldDB" id="A0A6A6DM73"/>
<accession>A0A6A6DM73</accession>
<proteinExistence type="predicted"/>
<protein>
    <submittedName>
        <fullName evidence="1">Uncharacterized protein</fullName>
    </submittedName>
</protein>
<keyword evidence="2" id="KW-1185">Reference proteome</keyword>
<name>A0A6A6DM73_9PEZI</name>
<dbReference type="OrthoDB" id="4297596at2759"/>
<evidence type="ECO:0000313" key="1">
    <source>
        <dbReference type="EMBL" id="KAF2179329.1"/>
    </source>
</evidence>
<evidence type="ECO:0000313" key="2">
    <source>
        <dbReference type="Proteomes" id="UP000800200"/>
    </source>
</evidence>
<sequence>MAISDTSCRVAIYVKVTDIEGDPLSRHITLGQAFCSNVLSRDFRNQIHPDGYDACHIPPNFDSDRGVSVYFLFDLGVEGPLPRGDLLLIPHFVYLASRAQGIWNFISRPGATEKVKQRAQKYPWGGTVEQEMFAEYSQSTALN</sequence>
<organism evidence="1 2">
    <name type="scientific">Zopfia rhizophila CBS 207.26</name>
    <dbReference type="NCBI Taxonomy" id="1314779"/>
    <lineage>
        <taxon>Eukaryota</taxon>
        <taxon>Fungi</taxon>
        <taxon>Dikarya</taxon>
        <taxon>Ascomycota</taxon>
        <taxon>Pezizomycotina</taxon>
        <taxon>Dothideomycetes</taxon>
        <taxon>Dothideomycetes incertae sedis</taxon>
        <taxon>Zopfiaceae</taxon>
        <taxon>Zopfia</taxon>
    </lineage>
</organism>
<reference evidence="1" key="1">
    <citation type="journal article" date="2020" name="Stud. Mycol.">
        <title>101 Dothideomycetes genomes: a test case for predicting lifestyles and emergence of pathogens.</title>
        <authorList>
            <person name="Haridas S."/>
            <person name="Albert R."/>
            <person name="Binder M."/>
            <person name="Bloem J."/>
            <person name="Labutti K."/>
            <person name="Salamov A."/>
            <person name="Andreopoulos B."/>
            <person name="Baker S."/>
            <person name="Barry K."/>
            <person name="Bills G."/>
            <person name="Bluhm B."/>
            <person name="Cannon C."/>
            <person name="Castanera R."/>
            <person name="Culley D."/>
            <person name="Daum C."/>
            <person name="Ezra D."/>
            <person name="Gonzalez J."/>
            <person name="Henrissat B."/>
            <person name="Kuo A."/>
            <person name="Liang C."/>
            <person name="Lipzen A."/>
            <person name="Lutzoni F."/>
            <person name="Magnuson J."/>
            <person name="Mondo S."/>
            <person name="Nolan M."/>
            <person name="Ohm R."/>
            <person name="Pangilinan J."/>
            <person name="Park H.-J."/>
            <person name="Ramirez L."/>
            <person name="Alfaro M."/>
            <person name="Sun H."/>
            <person name="Tritt A."/>
            <person name="Yoshinaga Y."/>
            <person name="Zwiers L.-H."/>
            <person name="Turgeon B."/>
            <person name="Goodwin S."/>
            <person name="Spatafora J."/>
            <person name="Crous P."/>
            <person name="Grigoriev I."/>
        </authorList>
    </citation>
    <scope>NUCLEOTIDE SEQUENCE</scope>
    <source>
        <strain evidence="1">CBS 207.26</strain>
    </source>
</reference>